<evidence type="ECO:0000256" key="4">
    <source>
        <dbReference type="ARBA" id="ARBA00022448"/>
    </source>
</evidence>
<dbReference type="Pfam" id="PF00528">
    <property type="entry name" value="BPD_transp_1"/>
    <property type="match status" value="1"/>
</dbReference>
<dbReference type="EMBL" id="JAATTO010000053">
    <property type="protein sequence ID" value="MBC9982618.1"/>
    <property type="molecule type" value="Genomic_DNA"/>
</dbReference>
<evidence type="ECO:0000259" key="12">
    <source>
        <dbReference type="PROSITE" id="PS50928"/>
    </source>
</evidence>
<evidence type="ECO:0000256" key="10">
    <source>
        <dbReference type="RuleBase" id="RU363032"/>
    </source>
</evidence>
<feature type="transmembrane region" description="Helical" evidence="10">
    <location>
        <begin position="47"/>
        <end position="69"/>
    </location>
</feature>
<evidence type="ECO:0000313" key="14">
    <source>
        <dbReference type="Proteomes" id="UP000639516"/>
    </source>
</evidence>
<dbReference type="PROSITE" id="PS50928">
    <property type="entry name" value="ABC_TM1"/>
    <property type="match status" value="1"/>
</dbReference>
<comment type="caution">
    <text evidence="13">The sequence shown here is derived from an EMBL/GenBank/DDBJ whole genome shotgun (WGS) entry which is preliminary data.</text>
</comment>
<sequence>MEIWSTEIRQSVLLTIELATISTAILLVLATPLAWSLARAQAWWTEIVASVVALPLVLPPTVLGFYLLVLLGPDGPGGWIAHLWGGRTLAFTFEGLVIGSVVYSMPFVVQPIRNAFTAMGERPLEVAATLRASPLRTFWTVAVPLARPGFLTGAVLGFAHTVGEFGLVLMIGGNIPGRTKVLSVALFDYVETSRWREASILAGLMVIFAFAVILTMTLVDKRAARAAA</sequence>
<evidence type="ECO:0000256" key="6">
    <source>
        <dbReference type="ARBA" id="ARBA00022505"/>
    </source>
</evidence>
<proteinExistence type="inferred from homology"/>
<evidence type="ECO:0000256" key="11">
    <source>
        <dbReference type="RuleBase" id="RU365097"/>
    </source>
</evidence>
<feature type="transmembrane region" description="Helical" evidence="10">
    <location>
        <begin position="150"/>
        <end position="172"/>
    </location>
</feature>
<comment type="function">
    <text evidence="1 11">Part of the binding-protein-dependent transport system for molybdenum; probably responsible for the translocation of the substrate across the membrane.</text>
</comment>
<gene>
    <name evidence="13" type="primary">modB</name>
    <name evidence="13" type="ORF">HA482_30870</name>
</gene>
<evidence type="ECO:0000256" key="2">
    <source>
        <dbReference type="ARBA" id="ARBA00004651"/>
    </source>
</evidence>
<keyword evidence="9 10" id="KW-0472">Membrane</keyword>
<keyword evidence="14" id="KW-1185">Reference proteome</keyword>
<dbReference type="CDD" id="cd06261">
    <property type="entry name" value="TM_PBP2"/>
    <property type="match status" value="1"/>
</dbReference>
<evidence type="ECO:0000256" key="1">
    <source>
        <dbReference type="ARBA" id="ARBA00002949"/>
    </source>
</evidence>
<dbReference type="RefSeq" id="WP_188096718.1">
    <property type="nucleotide sequence ID" value="NZ_JAANIH010000004.1"/>
</dbReference>
<comment type="similarity">
    <text evidence="3 11">Belongs to the binding-protein-dependent transport system permease family. CysTW subfamily.</text>
</comment>
<evidence type="ECO:0000256" key="3">
    <source>
        <dbReference type="ARBA" id="ARBA00007069"/>
    </source>
</evidence>
<feature type="transmembrane region" description="Helical" evidence="10">
    <location>
        <begin position="198"/>
        <end position="219"/>
    </location>
</feature>
<feature type="transmembrane region" description="Helical" evidence="10">
    <location>
        <begin position="89"/>
        <end position="109"/>
    </location>
</feature>
<dbReference type="InterPro" id="IPR011867">
    <property type="entry name" value="ModB_ABC"/>
</dbReference>
<dbReference type="PANTHER" id="PTHR30183:SF8">
    <property type="entry name" value="MOLYBDENUM TRANSPORT SYSTEM PERMEASE"/>
    <property type="match status" value="1"/>
</dbReference>
<keyword evidence="8 10" id="KW-1133">Transmembrane helix</keyword>
<keyword evidence="11" id="KW-0997">Cell inner membrane</keyword>
<dbReference type="NCBIfam" id="TIGR02141">
    <property type="entry name" value="modB_ABC"/>
    <property type="match status" value="1"/>
</dbReference>
<dbReference type="Proteomes" id="UP000639516">
    <property type="component" value="Unassembled WGS sequence"/>
</dbReference>
<evidence type="ECO:0000256" key="9">
    <source>
        <dbReference type="ARBA" id="ARBA00023136"/>
    </source>
</evidence>
<accession>A0ABR7UHJ9</accession>
<keyword evidence="6 11" id="KW-0500">Molybdenum</keyword>
<keyword evidence="5" id="KW-1003">Cell membrane</keyword>
<name>A0ABR7UHJ9_9BRAD</name>
<feature type="domain" description="ABC transmembrane type-1" evidence="12">
    <location>
        <begin position="12"/>
        <end position="218"/>
    </location>
</feature>
<dbReference type="InterPro" id="IPR000515">
    <property type="entry name" value="MetI-like"/>
</dbReference>
<keyword evidence="4 10" id="KW-0813">Transport</keyword>
<dbReference type="SUPFAM" id="SSF161098">
    <property type="entry name" value="MetI-like"/>
    <property type="match status" value="1"/>
</dbReference>
<protein>
    <recommendedName>
        <fullName evidence="11">Molybdenum transport system permease</fullName>
    </recommendedName>
</protein>
<dbReference type="InterPro" id="IPR035906">
    <property type="entry name" value="MetI-like_sf"/>
</dbReference>
<dbReference type="PANTHER" id="PTHR30183">
    <property type="entry name" value="MOLYBDENUM TRANSPORT SYSTEM PERMEASE PROTEIN MODB"/>
    <property type="match status" value="1"/>
</dbReference>
<feature type="transmembrane region" description="Helical" evidence="10">
    <location>
        <begin position="12"/>
        <end position="35"/>
    </location>
</feature>
<keyword evidence="7 10" id="KW-0812">Transmembrane</keyword>
<evidence type="ECO:0000256" key="8">
    <source>
        <dbReference type="ARBA" id="ARBA00022989"/>
    </source>
</evidence>
<evidence type="ECO:0000256" key="5">
    <source>
        <dbReference type="ARBA" id="ARBA00022475"/>
    </source>
</evidence>
<reference evidence="13 14" key="1">
    <citation type="journal article" date="2020" name="Arch. Microbiol.">
        <title>Bradyrhizobium campsiandrae sp. nov., a nitrogen-fixing bacterial strain isolated from a native leguminous tree from the Amazon adapted to flooded conditions.</title>
        <authorList>
            <person name="Cabral Michel D."/>
            <person name="Martins da Costa E."/>
            <person name="Azarias Guimaraes A."/>
            <person name="Soares de Carvalho T."/>
            <person name="Santos de Castro Caputo P."/>
            <person name="Willems A."/>
            <person name="de Souza Moreira F.M."/>
        </authorList>
    </citation>
    <scope>NUCLEOTIDE SEQUENCE [LARGE SCALE GENOMIC DNA]</scope>
    <source>
        <strain evidence="14">INPA 384B</strain>
    </source>
</reference>
<evidence type="ECO:0000256" key="7">
    <source>
        <dbReference type="ARBA" id="ARBA00022692"/>
    </source>
</evidence>
<dbReference type="Gene3D" id="1.10.3720.10">
    <property type="entry name" value="MetI-like"/>
    <property type="match status" value="1"/>
</dbReference>
<organism evidence="13 14">
    <name type="scientific">Bradyrhizobium campsiandrae</name>
    <dbReference type="NCBI Taxonomy" id="1729892"/>
    <lineage>
        <taxon>Bacteria</taxon>
        <taxon>Pseudomonadati</taxon>
        <taxon>Pseudomonadota</taxon>
        <taxon>Alphaproteobacteria</taxon>
        <taxon>Hyphomicrobiales</taxon>
        <taxon>Nitrobacteraceae</taxon>
        <taxon>Bradyrhizobium</taxon>
    </lineage>
</organism>
<comment type="subcellular location">
    <subcellularLocation>
        <location evidence="11">Cell inner membrane</location>
        <topology evidence="11">Multi-pass membrane protein</topology>
    </subcellularLocation>
    <subcellularLocation>
        <location evidence="2 10">Cell membrane</location>
        <topology evidence="2 10">Multi-pass membrane protein</topology>
    </subcellularLocation>
</comment>
<evidence type="ECO:0000313" key="13">
    <source>
        <dbReference type="EMBL" id="MBC9982618.1"/>
    </source>
</evidence>